<keyword evidence="8 12" id="KW-0238">DNA-binding</keyword>
<evidence type="ECO:0000259" key="13">
    <source>
        <dbReference type="SMART" id="SM00478"/>
    </source>
</evidence>
<dbReference type="NCBIfam" id="TIGR01083">
    <property type="entry name" value="nth"/>
    <property type="match status" value="1"/>
</dbReference>
<dbReference type="EC" id="4.2.99.18" evidence="12"/>
<dbReference type="InterPro" id="IPR011257">
    <property type="entry name" value="DNA_glycosylase"/>
</dbReference>
<dbReference type="InterPro" id="IPR004035">
    <property type="entry name" value="Endouclease-III_FeS-bd_BS"/>
</dbReference>
<dbReference type="Pfam" id="PF00633">
    <property type="entry name" value="HHH"/>
    <property type="match status" value="1"/>
</dbReference>
<dbReference type="FunFam" id="1.10.340.30:FF:000001">
    <property type="entry name" value="Endonuclease III"/>
    <property type="match status" value="1"/>
</dbReference>
<comment type="function">
    <text evidence="12">DNA repair enzyme that has both DNA N-glycosylase activity and AP-lyase activity. The DNA N-glycosylase activity releases various damaged pyrimidines from DNA by cleaving the N-glycosidic bond, leaving an AP (apurinic/apyrimidinic) site. The AP-lyase activity cleaves the phosphodiester bond 3' to the AP site by a beta-elimination, leaving a 3'-terminal unsaturated sugar and a product with a terminal 5'-phosphate.</text>
</comment>
<dbReference type="CDD" id="cd00056">
    <property type="entry name" value="ENDO3c"/>
    <property type="match status" value="1"/>
</dbReference>
<organism evidence="14">
    <name type="scientific">Peptoniphilus harei</name>
    <dbReference type="NCBI Taxonomy" id="54005"/>
    <lineage>
        <taxon>Bacteria</taxon>
        <taxon>Bacillati</taxon>
        <taxon>Bacillota</taxon>
        <taxon>Tissierellia</taxon>
        <taxon>Tissierellales</taxon>
        <taxon>Peptoniphilaceae</taxon>
        <taxon>Peptoniphilus</taxon>
    </lineage>
</organism>
<evidence type="ECO:0000256" key="2">
    <source>
        <dbReference type="ARBA" id="ARBA00022485"/>
    </source>
</evidence>
<sequence length="213" mass="24166">MKGILSHEEADKCLDVLEETYPDAKCELEHKSPFELLVATILSAQCTDVRVNKVTEEMFKKYNKPEDFANMDIKTLEGLVKECGLYRNKAKNIKASSNVILEEFNGKVPETIKDLMKLPGVGKKTANVVASTCFGVPAIAVDTHVFRVSNRIGFVSENNVEKTEKALENKIDRSRWTKAHHLFIFHGRRCCTARSPKCQACPIKDFCRYYEET</sequence>
<dbReference type="GO" id="GO:0006285">
    <property type="term" value="P:base-excision repair, AP site formation"/>
    <property type="evidence" value="ECO:0007669"/>
    <property type="project" value="TreeGrafter"/>
</dbReference>
<dbReference type="PIRSF" id="PIRSF001435">
    <property type="entry name" value="Nth"/>
    <property type="match status" value="1"/>
</dbReference>
<dbReference type="InterPro" id="IPR005759">
    <property type="entry name" value="Nth"/>
</dbReference>
<comment type="catalytic activity">
    <reaction evidence="12">
        <text>2'-deoxyribonucleotide-(2'-deoxyribose 5'-phosphate)-2'-deoxyribonucleotide-DNA = a 3'-end 2'-deoxyribonucleotide-(2,3-dehydro-2,3-deoxyribose 5'-phosphate)-DNA + a 5'-end 5'-phospho-2'-deoxyribonucleoside-DNA + H(+)</text>
        <dbReference type="Rhea" id="RHEA:66592"/>
        <dbReference type="Rhea" id="RHEA-COMP:13180"/>
        <dbReference type="Rhea" id="RHEA-COMP:16897"/>
        <dbReference type="Rhea" id="RHEA-COMP:17067"/>
        <dbReference type="ChEBI" id="CHEBI:15378"/>
        <dbReference type="ChEBI" id="CHEBI:136412"/>
        <dbReference type="ChEBI" id="CHEBI:157695"/>
        <dbReference type="ChEBI" id="CHEBI:167181"/>
        <dbReference type="EC" id="4.2.99.18"/>
    </reaction>
</comment>
<dbReference type="Gene3D" id="1.10.1670.10">
    <property type="entry name" value="Helix-hairpin-Helix base-excision DNA repair enzymes (C-terminal)"/>
    <property type="match status" value="1"/>
</dbReference>
<feature type="binding site" evidence="12">
    <location>
        <position position="207"/>
    </location>
    <ligand>
        <name>[4Fe-4S] cluster</name>
        <dbReference type="ChEBI" id="CHEBI:49883"/>
    </ligand>
</feature>
<keyword evidence="4 12" id="KW-0227">DNA damage</keyword>
<dbReference type="InterPro" id="IPR003265">
    <property type="entry name" value="HhH-GPD_domain"/>
</dbReference>
<evidence type="ECO:0000256" key="5">
    <source>
        <dbReference type="ARBA" id="ARBA00022801"/>
    </source>
</evidence>
<protein>
    <recommendedName>
        <fullName evidence="12">Endonuclease III</fullName>
        <ecNumber evidence="12">4.2.99.18</ecNumber>
    </recommendedName>
    <alternativeName>
        <fullName evidence="12">DNA-(apurinic or apyrimidinic site) lyase</fullName>
    </alternativeName>
</protein>
<evidence type="ECO:0000256" key="11">
    <source>
        <dbReference type="ARBA" id="ARBA00023295"/>
    </source>
</evidence>
<evidence type="ECO:0000313" key="14">
    <source>
        <dbReference type="EMBL" id="KXA30508.1"/>
    </source>
</evidence>
<dbReference type="RefSeq" id="WP_060800128.1">
    <property type="nucleotide sequence ID" value="NZ_KQ957097.1"/>
</dbReference>
<dbReference type="AlphaFoldDB" id="A0A133PPD9"/>
<dbReference type="PANTHER" id="PTHR10359:SF18">
    <property type="entry name" value="ENDONUCLEASE III"/>
    <property type="match status" value="1"/>
</dbReference>
<keyword evidence="11 12" id="KW-0326">Glycosidase</keyword>
<dbReference type="InterPro" id="IPR023170">
    <property type="entry name" value="HhH_base_excis_C"/>
</dbReference>
<feature type="binding site" evidence="12">
    <location>
        <position position="191"/>
    </location>
    <ligand>
        <name>[4Fe-4S] cluster</name>
        <dbReference type="ChEBI" id="CHEBI:49883"/>
    </ligand>
</feature>
<evidence type="ECO:0000256" key="10">
    <source>
        <dbReference type="ARBA" id="ARBA00023239"/>
    </source>
</evidence>
<dbReference type="PROSITE" id="PS00764">
    <property type="entry name" value="ENDONUCLEASE_III_1"/>
    <property type="match status" value="1"/>
</dbReference>
<keyword evidence="6 12" id="KW-0408">Iron</keyword>
<evidence type="ECO:0000256" key="3">
    <source>
        <dbReference type="ARBA" id="ARBA00022723"/>
    </source>
</evidence>
<keyword evidence="2 12" id="KW-0004">4Fe-4S</keyword>
<dbReference type="GO" id="GO:0019104">
    <property type="term" value="F:DNA N-glycosylase activity"/>
    <property type="evidence" value="ECO:0007669"/>
    <property type="project" value="UniProtKB-UniRule"/>
</dbReference>
<keyword evidence="3 12" id="KW-0479">Metal-binding</keyword>
<evidence type="ECO:0000256" key="8">
    <source>
        <dbReference type="ARBA" id="ARBA00023125"/>
    </source>
</evidence>
<dbReference type="Pfam" id="PF00730">
    <property type="entry name" value="HhH-GPD"/>
    <property type="match status" value="1"/>
</dbReference>
<dbReference type="GO" id="GO:0140078">
    <property type="term" value="F:class I DNA-(apurinic or apyrimidinic site) endonuclease activity"/>
    <property type="evidence" value="ECO:0007669"/>
    <property type="project" value="UniProtKB-EC"/>
</dbReference>
<dbReference type="GO" id="GO:0051539">
    <property type="term" value="F:4 iron, 4 sulfur cluster binding"/>
    <property type="evidence" value="ECO:0007669"/>
    <property type="project" value="UniProtKB-UniRule"/>
</dbReference>
<reference evidence="14 15" key="1">
    <citation type="submission" date="2016-01" db="EMBL/GenBank/DDBJ databases">
        <authorList>
            <person name="Oliw E.H."/>
        </authorList>
    </citation>
    <scope>NUCLEOTIDE SEQUENCE [LARGE SCALE GENOMIC DNA]</scope>
    <source>
        <strain evidence="14 15">CMW7756A</strain>
    </source>
</reference>
<proteinExistence type="inferred from homology"/>
<dbReference type="SMART" id="SM00478">
    <property type="entry name" value="ENDO3c"/>
    <property type="match status" value="1"/>
</dbReference>
<keyword evidence="14" id="KW-0540">Nuclease</keyword>
<evidence type="ECO:0000256" key="6">
    <source>
        <dbReference type="ARBA" id="ARBA00023004"/>
    </source>
</evidence>
<dbReference type="GO" id="GO:0003677">
    <property type="term" value="F:DNA binding"/>
    <property type="evidence" value="ECO:0007669"/>
    <property type="project" value="UniProtKB-UniRule"/>
</dbReference>
<gene>
    <name evidence="12" type="primary">nth</name>
    <name evidence="14" type="ORF">HMPREF3229_00971</name>
</gene>
<feature type="domain" description="HhH-GPD" evidence="13">
    <location>
        <begin position="42"/>
        <end position="189"/>
    </location>
</feature>
<keyword evidence="5 12" id="KW-0378">Hydrolase</keyword>
<dbReference type="InterPro" id="IPR003651">
    <property type="entry name" value="Endonuclease3_FeS-loop_motif"/>
</dbReference>
<dbReference type="HAMAP" id="MF_00942">
    <property type="entry name" value="Nth"/>
    <property type="match status" value="1"/>
</dbReference>
<dbReference type="Proteomes" id="UP000070174">
    <property type="component" value="Unassembled WGS sequence"/>
</dbReference>
<dbReference type="SMART" id="SM00525">
    <property type="entry name" value="FES"/>
    <property type="match status" value="1"/>
</dbReference>
<keyword evidence="9 12" id="KW-0234">DNA repair</keyword>
<keyword evidence="7 12" id="KW-0411">Iron-sulfur</keyword>
<comment type="caution">
    <text evidence="14">The sequence shown here is derived from an EMBL/GenBank/DDBJ whole genome shotgun (WGS) entry which is preliminary data.</text>
</comment>
<evidence type="ECO:0000256" key="1">
    <source>
        <dbReference type="ARBA" id="ARBA00008343"/>
    </source>
</evidence>
<dbReference type="Pfam" id="PF10576">
    <property type="entry name" value="EndIII_4Fe-2S"/>
    <property type="match status" value="1"/>
</dbReference>
<comment type="similarity">
    <text evidence="1 12">Belongs to the Nth/MutY family.</text>
</comment>
<dbReference type="EMBL" id="LRQE01000025">
    <property type="protein sequence ID" value="KXA30508.1"/>
    <property type="molecule type" value="Genomic_DNA"/>
</dbReference>
<dbReference type="GO" id="GO:0046872">
    <property type="term" value="F:metal ion binding"/>
    <property type="evidence" value="ECO:0007669"/>
    <property type="project" value="UniProtKB-KW"/>
</dbReference>
<evidence type="ECO:0000256" key="9">
    <source>
        <dbReference type="ARBA" id="ARBA00023204"/>
    </source>
</evidence>
<accession>A0A133PPD9</accession>
<feature type="binding site" evidence="12">
    <location>
        <position position="201"/>
    </location>
    <ligand>
        <name>[4Fe-4S] cluster</name>
        <dbReference type="ChEBI" id="CHEBI:49883"/>
    </ligand>
</feature>
<comment type="cofactor">
    <cofactor evidence="12">
        <name>[4Fe-4S] cluster</name>
        <dbReference type="ChEBI" id="CHEBI:49883"/>
    </cofactor>
    <text evidence="12">Binds 1 [4Fe-4S] cluster.</text>
</comment>
<dbReference type="SUPFAM" id="SSF48150">
    <property type="entry name" value="DNA-glycosylase"/>
    <property type="match status" value="1"/>
</dbReference>
<dbReference type="Gene3D" id="1.10.340.30">
    <property type="entry name" value="Hypothetical protein, domain 2"/>
    <property type="match status" value="1"/>
</dbReference>
<dbReference type="PANTHER" id="PTHR10359">
    <property type="entry name" value="A/G-SPECIFIC ADENINE GLYCOSYLASE/ENDONUCLEASE III"/>
    <property type="match status" value="1"/>
</dbReference>
<dbReference type="PATRIC" id="fig|54005.3.peg.956"/>
<keyword evidence="14" id="KW-0255">Endonuclease</keyword>
<evidence type="ECO:0000313" key="15">
    <source>
        <dbReference type="Proteomes" id="UP000070174"/>
    </source>
</evidence>
<dbReference type="FunFam" id="1.10.1670.10:FF:000001">
    <property type="entry name" value="Endonuclease III"/>
    <property type="match status" value="1"/>
</dbReference>
<evidence type="ECO:0000256" key="7">
    <source>
        <dbReference type="ARBA" id="ARBA00023014"/>
    </source>
</evidence>
<evidence type="ECO:0000256" key="4">
    <source>
        <dbReference type="ARBA" id="ARBA00022763"/>
    </source>
</evidence>
<name>A0A133PPD9_9FIRM</name>
<dbReference type="InterPro" id="IPR000445">
    <property type="entry name" value="HhH_motif"/>
</dbReference>
<evidence type="ECO:0000256" key="12">
    <source>
        <dbReference type="HAMAP-Rule" id="MF_00942"/>
    </source>
</evidence>
<keyword evidence="10 12" id="KW-0456">Lyase</keyword>
<feature type="binding site" evidence="12">
    <location>
        <position position="198"/>
    </location>
    <ligand>
        <name>[4Fe-4S] cluster</name>
        <dbReference type="ChEBI" id="CHEBI:49883"/>
    </ligand>
</feature>